<feature type="transmembrane region" description="Helical" evidence="7">
    <location>
        <begin position="12"/>
        <end position="33"/>
    </location>
</feature>
<keyword evidence="10" id="KW-1185">Reference proteome</keyword>
<dbReference type="PRINTS" id="PR01036">
    <property type="entry name" value="TCRTETB"/>
</dbReference>
<proteinExistence type="predicted"/>
<gene>
    <name evidence="9" type="primary">lmrB</name>
    <name evidence="9" type="ORF">GCM10011346_10290</name>
</gene>
<organism evidence="9 10">
    <name type="scientific">Oceanobacillus neutriphilus</name>
    <dbReference type="NCBI Taxonomy" id="531815"/>
    <lineage>
        <taxon>Bacteria</taxon>
        <taxon>Bacillati</taxon>
        <taxon>Bacillota</taxon>
        <taxon>Bacilli</taxon>
        <taxon>Bacillales</taxon>
        <taxon>Bacillaceae</taxon>
        <taxon>Oceanobacillus</taxon>
    </lineage>
</organism>
<evidence type="ECO:0000256" key="3">
    <source>
        <dbReference type="ARBA" id="ARBA00022475"/>
    </source>
</evidence>
<sequence>MEVQRNEKQFSVIPIMISLLLAGFIGLFFETALNMAFSDLMQVFQINASTVQWLTTGYLLTIGVLVPISALLIQWFSTRKLFITSVVFSILGSISAAIAPNFSLLLIGRMLQAIGTGILLPLMYNVVLVIIPPKKRGTAMGLIGLVMMTSLALGPAISGLVVETLSYHWLFWLAIPFYVIALLCSVFYMQNVSTITKPKIDLLSILLSTVGFGGIVYGFSGVGQTEGTSIAIVTIIIGILSLLLFSIRQFSIKSPIVNLKAFKQPMFALGTLTVVINMIIILTANLLLPIYLQDGMGYTALVAGLILLPGGILNGIMSPITGRLFDRFGPRWLVISGFFIAFVVLWIFSNVESSTSVEVIITQYMCLMLGTSMVMMPVQTNGLNQLDTELYPHGSAIINTMQQVAGAIGTATAATMMTMGQQNYLSGITDPTTPENIVVSLTSGVQNAFIFAMVVSIIGLVLAFFIKRVKVED</sequence>
<dbReference type="Gene3D" id="1.20.1720.10">
    <property type="entry name" value="Multidrug resistance protein D"/>
    <property type="match status" value="1"/>
</dbReference>
<feature type="transmembrane region" description="Helical" evidence="7">
    <location>
        <begin position="200"/>
        <end position="222"/>
    </location>
</feature>
<feature type="domain" description="Major facilitator superfamily (MFS) profile" evidence="8">
    <location>
        <begin position="15"/>
        <end position="471"/>
    </location>
</feature>
<dbReference type="CDD" id="cd17503">
    <property type="entry name" value="MFS_LmrB_MDR_like"/>
    <property type="match status" value="1"/>
</dbReference>
<protein>
    <submittedName>
        <fullName evidence="9">Lincomycin resistance protein LmrB</fullName>
    </submittedName>
</protein>
<keyword evidence="2" id="KW-0813">Transport</keyword>
<evidence type="ECO:0000256" key="7">
    <source>
        <dbReference type="SAM" id="Phobius"/>
    </source>
</evidence>
<dbReference type="RefSeq" id="WP_077702585.1">
    <property type="nucleotide sequence ID" value="NZ_BMLW01000002.1"/>
</dbReference>
<keyword evidence="3" id="KW-1003">Cell membrane</keyword>
<comment type="subcellular location">
    <subcellularLocation>
        <location evidence="1">Cell membrane</location>
        <topology evidence="1">Multi-pass membrane protein</topology>
    </subcellularLocation>
</comment>
<comment type="caution">
    <text evidence="9">The sequence shown here is derived from an EMBL/GenBank/DDBJ whole genome shotgun (WGS) entry which is preliminary data.</text>
</comment>
<dbReference type="NCBIfam" id="TIGR00711">
    <property type="entry name" value="efflux_EmrB"/>
    <property type="match status" value="1"/>
</dbReference>
<evidence type="ECO:0000256" key="1">
    <source>
        <dbReference type="ARBA" id="ARBA00004651"/>
    </source>
</evidence>
<evidence type="ECO:0000313" key="10">
    <source>
        <dbReference type="Proteomes" id="UP000641206"/>
    </source>
</evidence>
<name>A0ABQ2NRG1_9BACI</name>
<dbReference type="PROSITE" id="PS50850">
    <property type="entry name" value="MFS"/>
    <property type="match status" value="1"/>
</dbReference>
<feature type="transmembrane region" description="Helical" evidence="7">
    <location>
        <begin position="169"/>
        <end position="188"/>
    </location>
</feature>
<feature type="transmembrane region" description="Helical" evidence="7">
    <location>
        <begin position="228"/>
        <end position="247"/>
    </location>
</feature>
<feature type="transmembrane region" description="Helical" evidence="7">
    <location>
        <begin position="111"/>
        <end position="131"/>
    </location>
</feature>
<dbReference type="SUPFAM" id="SSF103473">
    <property type="entry name" value="MFS general substrate transporter"/>
    <property type="match status" value="1"/>
</dbReference>
<evidence type="ECO:0000256" key="4">
    <source>
        <dbReference type="ARBA" id="ARBA00022692"/>
    </source>
</evidence>
<dbReference type="PANTHER" id="PTHR42718:SF43">
    <property type="entry name" value="LINCOMYCIN RESISTANCE PROTEIN LMRB"/>
    <property type="match status" value="1"/>
</dbReference>
<evidence type="ECO:0000256" key="2">
    <source>
        <dbReference type="ARBA" id="ARBA00022448"/>
    </source>
</evidence>
<dbReference type="Proteomes" id="UP000641206">
    <property type="component" value="Unassembled WGS sequence"/>
</dbReference>
<feature type="transmembrane region" description="Helical" evidence="7">
    <location>
        <begin position="332"/>
        <end position="349"/>
    </location>
</feature>
<dbReference type="InterPro" id="IPR011701">
    <property type="entry name" value="MFS"/>
</dbReference>
<feature type="transmembrane region" description="Helical" evidence="7">
    <location>
        <begin position="81"/>
        <end position="99"/>
    </location>
</feature>
<dbReference type="Pfam" id="PF07690">
    <property type="entry name" value="MFS_1"/>
    <property type="match status" value="1"/>
</dbReference>
<dbReference type="InterPro" id="IPR036259">
    <property type="entry name" value="MFS_trans_sf"/>
</dbReference>
<dbReference type="InterPro" id="IPR020846">
    <property type="entry name" value="MFS_dom"/>
</dbReference>
<evidence type="ECO:0000259" key="8">
    <source>
        <dbReference type="PROSITE" id="PS50850"/>
    </source>
</evidence>
<feature type="transmembrane region" description="Helical" evidence="7">
    <location>
        <begin position="298"/>
        <end position="320"/>
    </location>
</feature>
<feature type="transmembrane region" description="Helical" evidence="7">
    <location>
        <begin position="448"/>
        <end position="466"/>
    </location>
</feature>
<dbReference type="EMBL" id="BMLW01000002">
    <property type="protein sequence ID" value="GGP08762.1"/>
    <property type="molecule type" value="Genomic_DNA"/>
</dbReference>
<evidence type="ECO:0000256" key="6">
    <source>
        <dbReference type="ARBA" id="ARBA00023136"/>
    </source>
</evidence>
<accession>A0ABQ2NRG1</accession>
<keyword evidence="4 7" id="KW-0812">Transmembrane</keyword>
<reference evidence="10" key="1">
    <citation type="journal article" date="2019" name="Int. J. Syst. Evol. Microbiol.">
        <title>The Global Catalogue of Microorganisms (GCM) 10K type strain sequencing project: providing services to taxonomists for standard genome sequencing and annotation.</title>
        <authorList>
            <consortium name="The Broad Institute Genomics Platform"/>
            <consortium name="The Broad Institute Genome Sequencing Center for Infectious Disease"/>
            <person name="Wu L."/>
            <person name="Ma J."/>
        </authorList>
    </citation>
    <scope>NUCLEOTIDE SEQUENCE [LARGE SCALE GENOMIC DNA]</scope>
    <source>
        <strain evidence="10">CGMCC 1.7693</strain>
    </source>
</reference>
<feature type="transmembrane region" description="Helical" evidence="7">
    <location>
        <begin position="53"/>
        <end position="74"/>
    </location>
</feature>
<evidence type="ECO:0000313" key="9">
    <source>
        <dbReference type="EMBL" id="GGP08762.1"/>
    </source>
</evidence>
<evidence type="ECO:0000256" key="5">
    <source>
        <dbReference type="ARBA" id="ARBA00022989"/>
    </source>
</evidence>
<feature type="transmembrane region" description="Helical" evidence="7">
    <location>
        <begin position="138"/>
        <end position="157"/>
    </location>
</feature>
<dbReference type="InterPro" id="IPR004638">
    <property type="entry name" value="EmrB-like"/>
</dbReference>
<feature type="transmembrane region" description="Helical" evidence="7">
    <location>
        <begin position="267"/>
        <end position="292"/>
    </location>
</feature>
<keyword evidence="6 7" id="KW-0472">Membrane</keyword>
<keyword evidence="5 7" id="KW-1133">Transmembrane helix</keyword>
<dbReference type="Gene3D" id="1.20.1250.20">
    <property type="entry name" value="MFS general substrate transporter like domains"/>
    <property type="match status" value="1"/>
</dbReference>
<dbReference type="PANTHER" id="PTHR42718">
    <property type="entry name" value="MAJOR FACILITATOR SUPERFAMILY MULTIDRUG TRANSPORTER MFSC"/>
    <property type="match status" value="1"/>
</dbReference>